<reference evidence="1" key="1">
    <citation type="submission" date="2021-09" db="EMBL/GenBank/DDBJ databases">
        <authorList>
            <consortium name="AG Swart"/>
            <person name="Singh M."/>
            <person name="Singh A."/>
            <person name="Seah K."/>
            <person name="Emmerich C."/>
        </authorList>
    </citation>
    <scope>NUCLEOTIDE SEQUENCE</scope>
    <source>
        <strain evidence="1">ATCC30299</strain>
    </source>
</reference>
<organism evidence="1 2">
    <name type="scientific">Blepharisma stoltei</name>
    <dbReference type="NCBI Taxonomy" id="1481888"/>
    <lineage>
        <taxon>Eukaryota</taxon>
        <taxon>Sar</taxon>
        <taxon>Alveolata</taxon>
        <taxon>Ciliophora</taxon>
        <taxon>Postciliodesmatophora</taxon>
        <taxon>Heterotrichea</taxon>
        <taxon>Heterotrichida</taxon>
        <taxon>Blepharismidae</taxon>
        <taxon>Blepharisma</taxon>
    </lineage>
</organism>
<proteinExistence type="predicted"/>
<keyword evidence="2" id="KW-1185">Reference proteome</keyword>
<protein>
    <submittedName>
        <fullName evidence="1">Uncharacterized protein</fullName>
    </submittedName>
</protein>
<evidence type="ECO:0000313" key="1">
    <source>
        <dbReference type="EMBL" id="CAG9328116.1"/>
    </source>
</evidence>
<comment type="caution">
    <text evidence="1">The sequence shown here is derived from an EMBL/GenBank/DDBJ whole genome shotgun (WGS) entry which is preliminary data.</text>
</comment>
<name>A0AAU9JSP3_9CILI</name>
<gene>
    <name evidence="1" type="ORF">BSTOLATCC_MIC45574</name>
</gene>
<dbReference type="EMBL" id="CAJZBQ010000045">
    <property type="protein sequence ID" value="CAG9328116.1"/>
    <property type="molecule type" value="Genomic_DNA"/>
</dbReference>
<sequence length="218" mass="25347">MAVKIMFSIRTQQEHNHKKHSSLFKVILRDVGNIERNRERSPVGYLPKLKPKKRRAESGDFNNLLHSNNQMMWIKSPNLVKNIENTERATRSANSKIPNNQNDYYPAKLKLNLGLMSKRKNLDYEQPMIIEGLRPVPLTLRGISNSSEANNENEAPFLNFQGISKLQDKDYESKYNFVIEDLYHIEKNIKDSEVLSSIDTESPLPSYMPKYFAKLYKS</sequence>
<accession>A0AAU9JSP3</accession>
<dbReference type="AlphaFoldDB" id="A0AAU9JSP3"/>
<dbReference type="Proteomes" id="UP001162131">
    <property type="component" value="Unassembled WGS sequence"/>
</dbReference>
<evidence type="ECO:0000313" key="2">
    <source>
        <dbReference type="Proteomes" id="UP001162131"/>
    </source>
</evidence>